<evidence type="ECO:0000313" key="1">
    <source>
        <dbReference type="EMBL" id="MBJ9688218.1"/>
    </source>
</evidence>
<protein>
    <submittedName>
        <fullName evidence="1">Uncharacterized protein</fullName>
    </submittedName>
</protein>
<proteinExistence type="predicted"/>
<sequence length="101" mass="11271">MDGYCDDRRRACIGISFAAKTSQATPRRNIGANTSFRIRAANESGTASGIDMLTCRRPSKMRDHDERVIGGRSCCFMESRSGGMEQAQQAKSRWKNCHYST</sequence>
<reference evidence="1 2" key="1">
    <citation type="submission" date="2020-11" db="EMBL/GenBank/DDBJ databases">
        <title>Enhanced detection system for hospital associated transmission using whole genome sequencing surveillance.</title>
        <authorList>
            <person name="Harrison L.H."/>
            <person name="Van Tyne D."/>
            <person name="Marsh J.W."/>
            <person name="Griffith M.P."/>
            <person name="Snyder D.J."/>
            <person name="Cooper V.S."/>
            <person name="Mustapha M."/>
        </authorList>
    </citation>
    <scope>NUCLEOTIDE SEQUENCE [LARGE SCALE GENOMIC DNA]</scope>
    <source>
        <strain evidence="1 2">BC00020</strain>
    </source>
</reference>
<keyword evidence="2" id="KW-1185">Reference proteome</keyword>
<dbReference type="EMBL" id="JADVKH010000027">
    <property type="protein sequence ID" value="MBJ9688218.1"/>
    <property type="molecule type" value="Genomic_DNA"/>
</dbReference>
<name>A0ABS1AVQ1_BURVI</name>
<comment type="caution">
    <text evidence="1">The sequence shown here is derived from an EMBL/GenBank/DDBJ whole genome shotgun (WGS) entry which is preliminary data.</text>
</comment>
<organism evidence="1 2">
    <name type="scientific">Burkholderia vietnamiensis</name>
    <dbReference type="NCBI Taxonomy" id="60552"/>
    <lineage>
        <taxon>Bacteria</taxon>
        <taxon>Pseudomonadati</taxon>
        <taxon>Pseudomonadota</taxon>
        <taxon>Betaproteobacteria</taxon>
        <taxon>Burkholderiales</taxon>
        <taxon>Burkholderiaceae</taxon>
        <taxon>Burkholderia</taxon>
        <taxon>Burkholderia cepacia complex</taxon>
    </lineage>
</organism>
<dbReference type="RefSeq" id="WP_155624537.1">
    <property type="nucleotide sequence ID" value="NZ_CADFFH010000001.1"/>
</dbReference>
<accession>A0ABS1AVQ1</accession>
<gene>
    <name evidence="1" type="ORF">I5589_14160</name>
</gene>
<dbReference type="Proteomes" id="UP000808215">
    <property type="component" value="Unassembled WGS sequence"/>
</dbReference>
<evidence type="ECO:0000313" key="2">
    <source>
        <dbReference type="Proteomes" id="UP000808215"/>
    </source>
</evidence>